<dbReference type="GO" id="GO:0016779">
    <property type="term" value="F:nucleotidyltransferase activity"/>
    <property type="evidence" value="ECO:0007669"/>
    <property type="project" value="UniProtKB-ARBA"/>
</dbReference>
<dbReference type="OrthoDB" id="28434at2157"/>
<dbReference type="SUPFAM" id="SSF53448">
    <property type="entry name" value="Nucleotide-diphospho-sugar transferases"/>
    <property type="match status" value="1"/>
</dbReference>
<evidence type="ECO:0000259" key="1">
    <source>
        <dbReference type="Pfam" id="PF12804"/>
    </source>
</evidence>
<dbReference type="CDD" id="cd04182">
    <property type="entry name" value="GT_2_like_f"/>
    <property type="match status" value="1"/>
</dbReference>
<gene>
    <name evidence="2" type="ORF">GCM10009021_22600</name>
</gene>
<dbReference type="Proteomes" id="UP000608850">
    <property type="component" value="Unassembled WGS sequence"/>
</dbReference>
<feature type="domain" description="MobA-like NTP transferase" evidence="1">
    <location>
        <begin position="5"/>
        <end position="167"/>
    </location>
</feature>
<organism evidence="2 3">
    <name type="scientific">Halarchaeum nitratireducens</name>
    <dbReference type="NCBI Taxonomy" id="489913"/>
    <lineage>
        <taxon>Archaea</taxon>
        <taxon>Methanobacteriati</taxon>
        <taxon>Methanobacteriota</taxon>
        <taxon>Stenosarchaea group</taxon>
        <taxon>Halobacteria</taxon>
        <taxon>Halobacteriales</taxon>
        <taxon>Halobacteriaceae</taxon>
    </lineage>
</organism>
<dbReference type="PANTHER" id="PTHR43777">
    <property type="entry name" value="MOLYBDENUM COFACTOR CYTIDYLYLTRANSFERASE"/>
    <property type="match status" value="1"/>
</dbReference>
<proteinExistence type="predicted"/>
<keyword evidence="3" id="KW-1185">Reference proteome</keyword>
<accession>A0A830GDB8</accession>
<dbReference type="EMBL" id="BMOQ01000006">
    <property type="protein sequence ID" value="GGN20865.1"/>
    <property type="molecule type" value="Genomic_DNA"/>
</dbReference>
<protein>
    <recommendedName>
        <fullName evidence="1">MobA-like NTP transferase domain-containing protein</fullName>
    </recommendedName>
</protein>
<dbReference type="Gene3D" id="3.90.550.10">
    <property type="entry name" value="Spore Coat Polysaccharide Biosynthesis Protein SpsA, Chain A"/>
    <property type="match status" value="1"/>
</dbReference>
<dbReference type="PANTHER" id="PTHR43777:SF1">
    <property type="entry name" value="MOLYBDENUM COFACTOR CYTIDYLYLTRANSFERASE"/>
    <property type="match status" value="1"/>
</dbReference>
<dbReference type="InterPro" id="IPR025877">
    <property type="entry name" value="MobA-like_NTP_Trfase"/>
</dbReference>
<dbReference type="Pfam" id="PF12804">
    <property type="entry name" value="NTP_transf_3"/>
    <property type="match status" value="1"/>
</dbReference>
<dbReference type="InterPro" id="IPR029044">
    <property type="entry name" value="Nucleotide-diphossugar_trans"/>
</dbReference>
<name>A0A830GDB8_9EURY</name>
<evidence type="ECO:0000313" key="3">
    <source>
        <dbReference type="Proteomes" id="UP000608850"/>
    </source>
</evidence>
<comment type="caution">
    <text evidence="2">The sequence shown here is derived from an EMBL/GenBank/DDBJ whole genome shotgun (WGS) entry which is preliminary data.</text>
</comment>
<reference evidence="2 3" key="1">
    <citation type="journal article" date="2019" name="Int. J. Syst. Evol. Microbiol.">
        <title>The Global Catalogue of Microorganisms (GCM) 10K type strain sequencing project: providing services to taxonomists for standard genome sequencing and annotation.</title>
        <authorList>
            <consortium name="The Broad Institute Genomics Platform"/>
            <consortium name="The Broad Institute Genome Sequencing Center for Infectious Disease"/>
            <person name="Wu L."/>
            <person name="Ma J."/>
        </authorList>
    </citation>
    <scope>NUCLEOTIDE SEQUENCE [LARGE SCALE GENOMIC DNA]</scope>
    <source>
        <strain evidence="2 3">JCM 16331</strain>
    </source>
</reference>
<dbReference type="RefSeq" id="WP_188879081.1">
    <property type="nucleotide sequence ID" value="NZ_BMOQ01000006.1"/>
</dbReference>
<evidence type="ECO:0000313" key="2">
    <source>
        <dbReference type="EMBL" id="GGN20865.1"/>
    </source>
</evidence>
<sequence>MSAIGVLLAAGTGSRFEDGNKLRRTVAGEPIVRRAARRLRASPVDETVVVLGHDAERVRAALEPVTDHVTIVRNERYHVGQSTSARRGARVALDRECERALFALGDMPWVESPTYARLLDAATDTDAPITVPVTDGRRGNPVVFDARALRSFDALSGDVGGRSLFDSSTVARVAVDDPGIHADVDTVADLDR</sequence>
<dbReference type="AlphaFoldDB" id="A0A830GDB8"/>